<dbReference type="Gene3D" id="3.30.450.40">
    <property type="match status" value="1"/>
</dbReference>
<dbReference type="InterPro" id="IPR036388">
    <property type="entry name" value="WH-like_DNA-bd_sf"/>
</dbReference>
<dbReference type="InterPro" id="IPR001867">
    <property type="entry name" value="OmpR/PhoB-type_DNA-bd"/>
</dbReference>
<sequence>MVVPDAPQDARFHDNPLVTGHPGVRFYAGAPLVTPDGHQLGSFCIISYDARSKFTNEDAQRLGDFAALAIDELEWRLDRIRLGTQLQASTRIVSELKHATSLLRVHEAVTDLAIHPLSVTEYLDGLGPLLHESVQVDLLSLRLPEPDGEVRWTIPPAVTDQPLPLPSTDYPARPLFMDAFAGIQRVPGSLQGSGSGPVAWFPLVTRSGEPALLTVVRLERRPWQREERTLLQATAHAVQAVLNRQQESRGRESAFPAGPLAPGYRGTHDEAVRARPASSLMNEAELAATADLGSSAVGLASGRFNFRDVEFHLVQRCVRVGQQQVDLTRQEGQLFEILMSHPEVVVPRRLLERSLGREDSDSTALVNVHMSHLRRKLRGLSDRVTISTERGWGYVLQEVQNAVPE</sequence>
<accession>A0ABQ2F062</accession>
<protein>
    <recommendedName>
        <fullName evidence="6">OmpR/PhoB-type domain-containing protein</fullName>
    </recommendedName>
</protein>
<dbReference type="PANTHER" id="PTHR43102:SF2">
    <property type="entry name" value="GAF DOMAIN-CONTAINING PROTEIN"/>
    <property type="match status" value="1"/>
</dbReference>
<dbReference type="SUPFAM" id="SSF55781">
    <property type="entry name" value="GAF domain-like"/>
    <property type="match status" value="2"/>
</dbReference>
<evidence type="ECO:0000313" key="7">
    <source>
        <dbReference type="EMBL" id="GGK36162.1"/>
    </source>
</evidence>
<name>A0ABQ2F062_9DEIO</name>
<evidence type="ECO:0000313" key="8">
    <source>
        <dbReference type="Proteomes" id="UP000647587"/>
    </source>
</evidence>
<evidence type="ECO:0000259" key="6">
    <source>
        <dbReference type="PROSITE" id="PS51755"/>
    </source>
</evidence>
<dbReference type="PANTHER" id="PTHR43102">
    <property type="entry name" value="SLR1143 PROTEIN"/>
    <property type="match status" value="1"/>
</dbReference>
<proteinExistence type="predicted"/>
<dbReference type="Proteomes" id="UP000647587">
    <property type="component" value="Unassembled WGS sequence"/>
</dbReference>
<keyword evidence="2 4" id="KW-0238">DNA-binding</keyword>
<dbReference type="InterPro" id="IPR029016">
    <property type="entry name" value="GAF-like_dom_sf"/>
</dbReference>
<evidence type="ECO:0000256" key="4">
    <source>
        <dbReference type="PROSITE-ProRule" id="PRU01091"/>
    </source>
</evidence>
<evidence type="ECO:0000256" key="3">
    <source>
        <dbReference type="ARBA" id="ARBA00023163"/>
    </source>
</evidence>
<dbReference type="InterPro" id="IPR016032">
    <property type="entry name" value="Sig_transdc_resp-reg_C-effctor"/>
</dbReference>
<evidence type="ECO:0000256" key="1">
    <source>
        <dbReference type="ARBA" id="ARBA00023015"/>
    </source>
</evidence>
<reference evidence="8" key="1">
    <citation type="journal article" date="2019" name="Int. J. Syst. Evol. Microbiol.">
        <title>The Global Catalogue of Microorganisms (GCM) 10K type strain sequencing project: providing services to taxonomists for standard genome sequencing and annotation.</title>
        <authorList>
            <consortium name="The Broad Institute Genomics Platform"/>
            <consortium name="The Broad Institute Genome Sequencing Center for Infectious Disease"/>
            <person name="Wu L."/>
            <person name="Ma J."/>
        </authorList>
    </citation>
    <scope>NUCLEOTIDE SEQUENCE [LARGE SCALE GENOMIC DNA]</scope>
    <source>
        <strain evidence="8">JCM 30331</strain>
    </source>
</reference>
<dbReference type="RefSeq" id="WP_189010681.1">
    <property type="nucleotide sequence ID" value="NZ_BMPP01000016.1"/>
</dbReference>
<dbReference type="EMBL" id="BMPP01000016">
    <property type="protein sequence ID" value="GGK36162.1"/>
    <property type="molecule type" value="Genomic_DNA"/>
</dbReference>
<dbReference type="Pfam" id="PF01590">
    <property type="entry name" value="GAF"/>
    <property type="match status" value="1"/>
</dbReference>
<feature type="DNA-binding region" description="OmpR/PhoB-type" evidence="4">
    <location>
        <begin position="301"/>
        <end position="398"/>
    </location>
</feature>
<dbReference type="CDD" id="cd00383">
    <property type="entry name" value="trans_reg_C"/>
    <property type="match status" value="1"/>
</dbReference>
<gene>
    <name evidence="7" type="ORF">GCM10008955_32630</name>
</gene>
<evidence type="ECO:0000256" key="2">
    <source>
        <dbReference type="ARBA" id="ARBA00023125"/>
    </source>
</evidence>
<comment type="caution">
    <text evidence="7">The sequence shown here is derived from an EMBL/GenBank/DDBJ whole genome shotgun (WGS) entry which is preliminary data.</text>
</comment>
<feature type="region of interest" description="Disordered" evidence="5">
    <location>
        <begin position="245"/>
        <end position="267"/>
    </location>
</feature>
<dbReference type="Gene3D" id="1.10.10.10">
    <property type="entry name" value="Winged helix-like DNA-binding domain superfamily/Winged helix DNA-binding domain"/>
    <property type="match status" value="1"/>
</dbReference>
<keyword evidence="1" id="KW-0805">Transcription regulation</keyword>
<feature type="domain" description="OmpR/PhoB-type" evidence="6">
    <location>
        <begin position="301"/>
        <end position="398"/>
    </location>
</feature>
<dbReference type="Pfam" id="PF00486">
    <property type="entry name" value="Trans_reg_C"/>
    <property type="match status" value="1"/>
</dbReference>
<keyword evidence="3" id="KW-0804">Transcription</keyword>
<evidence type="ECO:0000256" key="5">
    <source>
        <dbReference type="SAM" id="MobiDB-lite"/>
    </source>
</evidence>
<dbReference type="PROSITE" id="PS51755">
    <property type="entry name" value="OMPR_PHOB"/>
    <property type="match status" value="1"/>
</dbReference>
<dbReference type="InterPro" id="IPR003018">
    <property type="entry name" value="GAF"/>
</dbReference>
<keyword evidence="8" id="KW-1185">Reference proteome</keyword>
<dbReference type="SUPFAM" id="SSF46894">
    <property type="entry name" value="C-terminal effector domain of the bipartite response regulators"/>
    <property type="match status" value="1"/>
</dbReference>
<dbReference type="SMART" id="SM00862">
    <property type="entry name" value="Trans_reg_C"/>
    <property type="match status" value="1"/>
</dbReference>
<organism evidence="7 8">
    <name type="scientific">Deinococcus malanensis</name>
    <dbReference type="NCBI Taxonomy" id="1706855"/>
    <lineage>
        <taxon>Bacteria</taxon>
        <taxon>Thermotogati</taxon>
        <taxon>Deinococcota</taxon>
        <taxon>Deinococci</taxon>
        <taxon>Deinococcales</taxon>
        <taxon>Deinococcaceae</taxon>
        <taxon>Deinococcus</taxon>
    </lineage>
</organism>